<dbReference type="PANTHER" id="PTHR13002">
    <property type="entry name" value="C3ORF1 PROTEIN-RELATED"/>
    <property type="match status" value="1"/>
</dbReference>
<keyword evidence="4 8" id="KW-1133">Transmembrane helix</keyword>
<proteinExistence type="inferred from homology"/>
<evidence type="ECO:0000256" key="2">
    <source>
        <dbReference type="ARBA" id="ARBA00008444"/>
    </source>
</evidence>
<dbReference type="GO" id="GO:0016020">
    <property type="term" value="C:membrane"/>
    <property type="evidence" value="ECO:0007669"/>
    <property type="project" value="UniProtKB-SubCell"/>
</dbReference>
<keyword evidence="5 8" id="KW-0472">Membrane</keyword>
<evidence type="ECO:0000256" key="8">
    <source>
        <dbReference type="SAM" id="Phobius"/>
    </source>
</evidence>
<comment type="caution">
    <text evidence="9">The sequence shown here is derived from an EMBL/GenBank/DDBJ whole genome shotgun (WGS) entry which is preliminary data.</text>
</comment>
<evidence type="ECO:0000256" key="7">
    <source>
        <dbReference type="ARBA" id="ARBA00041344"/>
    </source>
</evidence>
<dbReference type="GO" id="GO:0005739">
    <property type="term" value="C:mitochondrion"/>
    <property type="evidence" value="ECO:0007669"/>
    <property type="project" value="TreeGrafter"/>
</dbReference>
<accession>A0AA39FVR5</accession>
<feature type="transmembrane region" description="Helical" evidence="8">
    <location>
        <begin position="61"/>
        <end position="82"/>
    </location>
</feature>
<evidence type="ECO:0000313" key="10">
    <source>
        <dbReference type="Proteomes" id="UP001168990"/>
    </source>
</evidence>
<dbReference type="Proteomes" id="UP001168990">
    <property type="component" value="Unassembled WGS sequence"/>
</dbReference>
<protein>
    <recommendedName>
        <fullName evidence="6">Complex I assembly factor TIMMDC1, mitochondrial</fullName>
    </recommendedName>
    <alternativeName>
        <fullName evidence="7">Translocase of inner mitochondrial membrane domain-containing protein 1</fullName>
    </alternativeName>
</protein>
<evidence type="ECO:0000256" key="4">
    <source>
        <dbReference type="ARBA" id="ARBA00022989"/>
    </source>
</evidence>
<gene>
    <name evidence="9" type="ORF">PV328_000612</name>
</gene>
<evidence type="ECO:0000313" key="9">
    <source>
        <dbReference type="EMBL" id="KAK0176481.1"/>
    </source>
</evidence>
<dbReference type="InterPro" id="IPR055299">
    <property type="entry name" value="TIMMDC1"/>
</dbReference>
<evidence type="ECO:0000256" key="3">
    <source>
        <dbReference type="ARBA" id="ARBA00022692"/>
    </source>
</evidence>
<dbReference type="EMBL" id="JAQQBS010000001">
    <property type="protein sequence ID" value="KAK0176481.1"/>
    <property type="molecule type" value="Genomic_DNA"/>
</dbReference>
<comment type="similarity">
    <text evidence="2">Belongs to the Tim17/Tim22/Tim23 family.</text>
</comment>
<keyword evidence="10" id="KW-1185">Reference proteome</keyword>
<dbReference type="AlphaFoldDB" id="A0AA39FVR5"/>
<keyword evidence="3 8" id="KW-0812">Transmembrane</keyword>
<evidence type="ECO:0000256" key="1">
    <source>
        <dbReference type="ARBA" id="ARBA00004141"/>
    </source>
</evidence>
<feature type="transmembrane region" description="Helical" evidence="8">
    <location>
        <begin position="180"/>
        <end position="199"/>
    </location>
</feature>
<sequence>MARFFRAIPAGRIALGSFFEQNYDEVLTPGYEHLIEPKPVGLAGIRYVFIPDKYGKSTPELLTIINMTCISTFSGILLGSYLHGKKAFIDFMENNQATQFVDQMDAKRKLFDTTLLSMGKGALKWGTRIGAFAFLFTTSSTVFAAYIGHHGFVEYIVAGAITGSLLKLNMGIKGMISGGVVGTLLGTVAGIMSSILLYLTGSSMESIQNSQYALKTYRDELIHKKDRELFENEYKNLAQSGRPKDY</sequence>
<dbReference type="PANTHER" id="PTHR13002:SF1">
    <property type="entry name" value="COMPLEX I ASSEMBLY FACTOR TIMMDC1, MITOCHONDRIAL"/>
    <property type="match status" value="1"/>
</dbReference>
<organism evidence="9 10">
    <name type="scientific">Microctonus aethiopoides</name>
    <dbReference type="NCBI Taxonomy" id="144406"/>
    <lineage>
        <taxon>Eukaryota</taxon>
        <taxon>Metazoa</taxon>
        <taxon>Ecdysozoa</taxon>
        <taxon>Arthropoda</taxon>
        <taxon>Hexapoda</taxon>
        <taxon>Insecta</taxon>
        <taxon>Pterygota</taxon>
        <taxon>Neoptera</taxon>
        <taxon>Endopterygota</taxon>
        <taxon>Hymenoptera</taxon>
        <taxon>Apocrita</taxon>
        <taxon>Ichneumonoidea</taxon>
        <taxon>Braconidae</taxon>
        <taxon>Euphorinae</taxon>
        <taxon>Microctonus</taxon>
    </lineage>
</organism>
<name>A0AA39FVR5_9HYME</name>
<reference evidence="9" key="2">
    <citation type="submission" date="2023-03" db="EMBL/GenBank/DDBJ databases">
        <authorList>
            <person name="Inwood S.N."/>
            <person name="Skelly J.G."/>
            <person name="Guhlin J."/>
            <person name="Harrop T.W.R."/>
            <person name="Goldson S.G."/>
            <person name="Dearden P.K."/>
        </authorList>
    </citation>
    <scope>NUCLEOTIDE SEQUENCE</scope>
    <source>
        <strain evidence="9">Irish</strain>
        <tissue evidence="9">Whole body</tissue>
    </source>
</reference>
<dbReference type="GO" id="GO:0032981">
    <property type="term" value="P:mitochondrial respiratory chain complex I assembly"/>
    <property type="evidence" value="ECO:0007669"/>
    <property type="project" value="InterPro"/>
</dbReference>
<dbReference type="Pfam" id="PF02466">
    <property type="entry name" value="Tim17"/>
    <property type="match status" value="1"/>
</dbReference>
<feature type="transmembrane region" description="Helical" evidence="8">
    <location>
        <begin position="125"/>
        <end position="146"/>
    </location>
</feature>
<reference evidence="9" key="1">
    <citation type="journal article" date="2023" name="bioRxiv">
        <title>Scaffold-level genome assemblies of two parasitoid biocontrol wasps reveal the parthenogenesis mechanism and an associated novel virus.</title>
        <authorList>
            <person name="Inwood S."/>
            <person name="Skelly J."/>
            <person name="Guhlin J."/>
            <person name="Harrop T."/>
            <person name="Goldson S."/>
            <person name="Dearden P."/>
        </authorList>
    </citation>
    <scope>NUCLEOTIDE SEQUENCE</scope>
    <source>
        <strain evidence="9">Irish</strain>
        <tissue evidence="9">Whole body</tissue>
    </source>
</reference>
<evidence type="ECO:0000256" key="6">
    <source>
        <dbReference type="ARBA" id="ARBA00040778"/>
    </source>
</evidence>
<comment type="subcellular location">
    <subcellularLocation>
        <location evidence="1">Membrane</location>
        <topology evidence="1">Multi-pass membrane protein</topology>
    </subcellularLocation>
</comment>
<evidence type="ECO:0000256" key="5">
    <source>
        <dbReference type="ARBA" id="ARBA00023136"/>
    </source>
</evidence>